<name>A0A0B1SVG9_OESDE</name>
<proteinExistence type="inferred from homology"/>
<dbReference type="InterPro" id="IPR034164">
    <property type="entry name" value="Pepsin-like_dom"/>
</dbReference>
<feature type="non-terminal residue" evidence="3">
    <location>
        <position position="272"/>
    </location>
</feature>
<reference evidence="3 4" key="1">
    <citation type="submission" date="2014-03" db="EMBL/GenBank/DDBJ databases">
        <title>Draft genome of the hookworm Oesophagostomum dentatum.</title>
        <authorList>
            <person name="Mitreva M."/>
        </authorList>
    </citation>
    <scope>NUCLEOTIDE SEQUENCE [LARGE SCALE GENOMIC DNA]</scope>
    <source>
        <strain evidence="3 4">OD-Hann</strain>
    </source>
</reference>
<dbReference type="CDD" id="cd05471">
    <property type="entry name" value="pepsin_like"/>
    <property type="match status" value="1"/>
</dbReference>
<sequence length="272" mass="30819">MELRKIEPTVIKMMQNGTWASYLEELRKERMLTEPAKEEGYIHELISYYDNEYLGEITVGDPEQEFQVIMDTGSSNFWIADKSCHNDPQRPEVCQNSKCDIGLVCEVFCQDKLCCIDRPKPRNFCHGKRRFDAEKSRTYEKIDGRWEIKYNTGSCLGFYGRDTVRFGGRGAEQLAVPGTVFGQAEKILLFFAYSHAEGVIGLGPSANPESKVTPPFIRATELGLVRPEFVVYFGKAGLQEGAYGGRITYGEYDPDHCELPFITEPLTSASSW</sequence>
<evidence type="ECO:0000256" key="1">
    <source>
        <dbReference type="ARBA" id="ARBA00007447"/>
    </source>
</evidence>
<dbReference type="SUPFAM" id="SSF50630">
    <property type="entry name" value="Acid proteases"/>
    <property type="match status" value="1"/>
</dbReference>
<dbReference type="PANTHER" id="PTHR47966">
    <property type="entry name" value="BETA-SITE APP-CLEAVING ENZYME, ISOFORM A-RELATED"/>
    <property type="match status" value="1"/>
</dbReference>
<keyword evidence="3" id="KW-0378">Hydrolase</keyword>
<accession>A0A0B1SVG9</accession>
<dbReference type="Proteomes" id="UP000053660">
    <property type="component" value="Unassembled WGS sequence"/>
</dbReference>
<feature type="domain" description="Peptidase A1" evidence="2">
    <location>
        <begin position="53"/>
        <end position="272"/>
    </location>
</feature>
<dbReference type="AlphaFoldDB" id="A0A0B1SVG9"/>
<dbReference type="PANTHER" id="PTHR47966:SF45">
    <property type="entry name" value="PEPTIDASE A1 DOMAIN-CONTAINING PROTEIN"/>
    <property type="match status" value="1"/>
</dbReference>
<dbReference type="OrthoDB" id="5839471at2759"/>
<dbReference type="GO" id="GO:0006508">
    <property type="term" value="P:proteolysis"/>
    <property type="evidence" value="ECO:0007669"/>
    <property type="project" value="UniProtKB-KW"/>
</dbReference>
<dbReference type="PRINTS" id="PR00792">
    <property type="entry name" value="PEPSIN"/>
</dbReference>
<dbReference type="InterPro" id="IPR021109">
    <property type="entry name" value="Peptidase_aspartic_dom_sf"/>
</dbReference>
<comment type="similarity">
    <text evidence="1">Belongs to the peptidase A1 family.</text>
</comment>
<gene>
    <name evidence="3" type="ORF">OESDEN_13080</name>
</gene>
<dbReference type="InterPro" id="IPR001461">
    <property type="entry name" value="Aspartic_peptidase_A1"/>
</dbReference>
<keyword evidence="3" id="KW-0645">Protease</keyword>
<dbReference type="Pfam" id="PF00026">
    <property type="entry name" value="Asp"/>
    <property type="match status" value="1"/>
</dbReference>
<protein>
    <submittedName>
        <fullName evidence="3">Eukaryotic aspartyl protease</fullName>
    </submittedName>
</protein>
<keyword evidence="4" id="KW-1185">Reference proteome</keyword>
<evidence type="ECO:0000259" key="2">
    <source>
        <dbReference type="PROSITE" id="PS51767"/>
    </source>
</evidence>
<dbReference type="EMBL" id="KN558406">
    <property type="protein sequence ID" value="KHJ87150.1"/>
    <property type="molecule type" value="Genomic_DNA"/>
</dbReference>
<evidence type="ECO:0000313" key="3">
    <source>
        <dbReference type="EMBL" id="KHJ87150.1"/>
    </source>
</evidence>
<dbReference type="PROSITE" id="PS51767">
    <property type="entry name" value="PEPTIDASE_A1"/>
    <property type="match status" value="1"/>
</dbReference>
<dbReference type="InterPro" id="IPR033121">
    <property type="entry name" value="PEPTIDASE_A1"/>
</dbReference>
<organism evidence="3 4">
    <name type="scientific">Oesophagostomum dentatum</name>
    <name type="common">Nodular worm</name>
    <dbReference type="NCBI Taxonomy" id="61180"/>
    <lineage>
        <taxon>Eukaryota</taxon>
        <taxon>Metazoa</taxon>
        <taxon>Ecdysozoa</taxon>
        <taxon>Nematoda</taxon>
        <taxon>Chromadorea</taxon>
        <taxon>Rhabditida</taxon>
        <taxon>Rhabditina</taxon>
        <taxon>Rhabditomorpha</taxon>
        <taxon>Strongyloidea</taxon>
        <taxon>Strongylidae</taxon>
        <taxon>Oesophagostomum</taxon>
    </lineage>
</organism>
<dbReference type="Gene3D" id="2.40.70.10">
    <property type="entry name" value="Acid Proteases"/>
    <property type="match status" value="1"/>
</dbReference>
<dbReference type="GO" id="GO:0004190">
    <property type="term" value="F:aspartic-type endopeptidase activity"/>
    <property type="evidence" value="ECO:0007669"/>
    <property type="project" value="InterPro"/>
</dbReference>
<dbReference type="GO" id="GO:0005764">
    <property type="term" value="C:lysosome"/>
    <property type="evidence" value="ECO:0007669"/>
    <property type="project" value="TreeGrafter"/>
</dbReference>
<evidence type="ECO:0000313" key="4">
    <source>
        <dbReference type="Proteomes" id="UP000053660"/>
    </source>
</evidence>